<dbReference type="InterPro" id="IPR024604">
    <property type="entry name" value="GSG2_C"/>
</dbReference>
<dbReference type="Gene3D" id="3.30.200.20">
    <property type="entry name" value="Phosphorylase Kinase, domain 1"/>
    <property type="match status" value="1"/>
</dbReference>
<sequence length="632" mass="71078">MSRTTTACAYGRRTAGGRTQPMLFQTQVPISPTDRRKRFPSRTSFDTVDDLTEQLTFASLDDTLTLDHFDFESTVDAVEAESEVATKVYAQPIEAKNGETQAADSLYKPPSPKKNGMTAQKEDAEVVEKMAAIGLGNAPQLVICLEDNYYGQDVCPTDEPSFYETSSYLHEDSIDSGLRVLSWADMCPPGDRIEKIAEASYAEVYRVTNERGTSIIKAIRLTSPIRPQTKAQLRSGLVDEEPHNEEDLRGELTISEWLADIPGFVVYKERYIVRGKAPKDLLETHQTFHRRAKRQDPGRLQFYPSPSRYLEDTRFLVIELGDAGQSLENVVLDSIWQVWDVFLHVAIALARAEDEINFEGDLLQHRDLHEGNLCVRQVAEPRVKADTDKSSVVFGYSGLDITILDYGLSRAEDLDDDDRVEPIALDLEKDLSLFTSTHADQCKVYRQMRSHLLKGDRVHLPPACHQKPYDNGPDGQPISWKNYNPYTNVLWLAYLYAYLVRNFIGDKKALMGFRRATRELWQHLSPDASPSILSFPCATDIVRFAVEAGWLTEAQLVGGYGEDSLLSRHSYTGRSTVALDMSPTSSEVTAEAAMTASASSKVSIIEAQNLDRDELEPRRSPRRRRPVVCYGE</sequence>
<protein>
    <recommendedName>
        <fullName evidence="1">non-specific serine/threonine protein kinase</fullName>
        <ecNumber evidence="1">2.7.11.1</ecNumber>
    </recommendedName>
</protein>
<evidence type="ECO:0000256" key="5">
    <source>
        <dbReference type="ARBA" id="ARBA00022777"/>
    </source>
</evidence>
<evidence type="ECO:0000313" key="11">
    <source>
        <dbReference type="EMBL" id="CAK7266119.1"/>
    </source>
</evidence>
<feature type="region of interest" description="Disordered" evidence="9">
    <location>
        <begin position="100"/>
        <end position="119"/>
    </location>
</feature>
<keyword evidence="2" id="KW-0723">Serine/threonine-protein kinase</keyword>
<keyword evidence="4" id="KW-0547">Nucleotide-binding</keyword>
<evidence type="ECO:0000256" key="8">
    <source>
        <dbReference type="ARBA" id="ARBA00048679"/>
    </source>
</evidence>
<evidence type="ECO:0000256" key="3">
    <source>
        <dbReference type="ARBA" id="ARBA00022679"/>
    </source>
</evidence>
<evidence type="ECO:0000256" key="7">
    <source>
        <dbReference type="ARBA" id="ARBA00047899"/>
    </source>
</evidence>
<keyword evidence="12" id="KW-1185">Reference proteome</keyword>
<dbReference type="SMART" id="SM01331">
    <property type="entry name" value="DUF3635"/>
    <property type="match status" value="1"/>
</dbReference>
<evidence type="ECO:0000256" key="9">
    <source>
        <dbReference type="SAM" id="MobiDB-lite"/>
    </source>
</evidence>
<comment type="catalytic activity">
    <reaction evidence="7">
        <text>L-threonyl-[protein] + ATP = O-phospho-L-threonyl-[protein] + ADP + H(+)</text>
        <dbReference type="Rhea" id="RHEA:46608"/>
        <dbReference type="Rhea" id="RHEA-COMP:11060"/>
        <dbReference type="Rhea" id="RHEA-COMP:11605"/>
        <dbReference type="ChEBI" id="CHEBI:15378"/>
        <dbReference type="ChEBI" id="CHEBI:30013"/>
        <dbReference type="ChEBI" id="CHEBI:30616"/>
        <dbReference type="ChEBI" id="CHEBI:61977"/>
        <dbReference type="ChEBI" id="CHEBI:456216"/>
        <dbReference type="EC" id="2.7.11.1"/>
    </reaction>
</comment>
<evidence type="ECO:0000256" key="2">
    <source>
        <dbReference type="ARBA" id="ARBA00022527"/>
    </source>
</evidence>
<evidence type="ECO:0000256" key="6">
    <source>
        <dbReference type="ARBA" id="ARBA00022840"/>
    </source>
</evidence>
<evidence type="ECO:0000256" key="1">
    <source>
        <dbReference type="ARBA" id="ARBA00012513"/>
    </source>
</evidence>
<dbReference type="Proteomes" id="UP001642501">
    <property type="component" value="Unassembled WGS sequence"/>
</dbReference>
<proteinExistence type="predicted"/>
<feature type="region of interest" description="Disordered" evidence="9">
    <location>
        <begin position="611"/>
        <end position="632"/>
    </location>
</feature>
<keyword evidence="6" id="KW-0067">ATP-binding</keyword>
<dbReference type="PANTHER" id="PTHR24419">
    <property type="entry name" value="INTERLEUKIN-1 RECEPTOR-ASSOCIATED KINASE"/>
    <property type="match status" value="1"/>
</dbReference>
<dbReference type="PANTHER" id="PTHR24419:SF18">
    <property type="entry name" value="SERINE_THREONINE-PROTEIN KINASE HASPIN"/>
    <property type="match status" value="1"/>
</dbReference>
<feature type="domain" description="Serine/threonine-protein kinase haspin C-terminal" evidence="10">
    <location>
        <begin position="431"/>
        <end position="543"/>
    </location>
</feature>
<keyword evidence="5" id="KW-0418">Kinase</keyword>
<reference evidence="11 12" key="1">
    <citation type="submission" date="2024-01" db="EMBL/GenBank/DDBJ databases">
        <authorList>
            <person name="Allen C."/>
            <person name="Tagirdzhanova G."/>
        </authorList>
    </citation>
    <scope>NUCLEOTIDE SEQUENCE [LARGE SCALE GENOMIC DNA]</scope>
    <source>
        <strain evidence="11 12">CBS 573.63</strain>
    </source>
</reference>
<gene>
    <name evidence="11" type="ORF">SEPCBS57363_001934</name>
</gene>
<evidence type="ECO:0000256" key="4">
    <source>
        <dbReference type="ARBA" id="ARBA00022741"/>
    </source>
</evidence>
<comment type="catalytic activity">
    <reaction evidence="8">
        <text>L-seryl-[protein] + ATP = O-phospho-L-seryl-[protein] + ADP + H(+)</text>
        <dbReference type="Rhea" id="RHEA:17989"/>
        <dbReference type="Rhea" id="RHEA-COMP:9863"/>
        <dbReference type="Rhea" id="RHEA-COMP:11604"/>
        <dbReference type="ChEBI" id="CHEBI:15378"/>
        <dbReference type="ChEBI" id="CHEBI:29999"/>
        <dbReference type="ChEBI" id="CHEBI:30616"/>
        <dbReference type="ChEBI" id="CHEBI:83421"/>
        <dbReference type="ChEBI" id="CHEBI:456216"/>
        <dbReference type="EC" id="2.7.11.1"/>
    </reaction>
</comment>
<name>A0ABP0DD07_9PEZI</name>
<dbReference type="EMBL" id="CAWUOM010000022">
    <property type="protein sequence ID" value="CAK7266119.1"/>
    <property type="molecule type" value="Genomic_DNA"/>
</dbReference>
<dbReference type="EC" id="2.7.11.1" evidence="1"/>
<dbReference type="Pfam" id="PF12330">
    <property type="entry name" value="Haspin_kinase"/>
    <property type="match status" value="1"/>
</dbReference>
<comment type="caution">
    <text evidence="11">The sequence shown here is derived from an EMBL/GenBank/DDBJ whole genome shotgun (WGS) entry which is preliminary data.</text>
</comment>
<organism evidence="11 12">
    <name type="scientific">Sporothrix epigloea</name>
    <dbReference type="NCBI Taxonomy" id="1892477"/>
    <lineage>
        <taxon>Eukaryota</taxon>
        <taxon>Fungi</taxon>
        <taxon>Dikarya</taxon>
        <taxon>Ascomycota</taxon>
        <taxon>Pezizomycotina</taxon>
        <taxon>Sordariomycetes</taxon>
        <taxon>Sordariomycetidae</taxon>
        <taxon>Ophiostomatales</taxon>
        <taxon>Ophiostomataceae</taxon>
        <taxon>Sporothrix</taxon>
    </lineage>
</organism>
<accession>A0ABP0DD07</accession>
<dbReference type="Gene3D" id="1.10.510.10">
    <property type="entry name" value="Transferase(Phosphotransferase) domain 1"/>
    <property type="match status" value="1"/>
</dbReference>
<dbReference type="SUPFAM" id="SSF56112">
    <property type="entry name" value="Protein kinase-like (PK-like)"/>
    <property type="match status" value="1"/>
</dbReference>
<keyword evidence="3" id="KW-0808">Transferase</keyword>
<dbReference type="InterPro" id="IPR011009">
    <property type="entry name" value="Kinase-like_dom_sf"/>
</dbReference>
<evidence type="ECO:0000259" key="10">
    <source>
        <dbReference type="SMART" id="SM01331"/>
    </source>
</evidence>
<evidence type="ECO:0000313" key="12">
    <source>
        <dbReference type="Proteomes" id="UP001642501"/>
    </source>
</evidence>